<organism evidence="1">
    <name type="scientific">Rhizophagus irregularis (strain DAOM 181602 / DAOM 197198 / MUCL 43194)</name>
    <name type="common">Arbuscular mycorrhizal fungus</name>
    <name type="synonym">Glomus intraradices</name>
    <dbReference type="NCBI Taxonomy" id="747089"/>
    <lineage>
        <taxon>Eukaryota</taxon>
        <taxon>Fungi</taxon>
        <taxon>Fungi incertae sedis</taxon>
        <taxon>Mucoromycota</taxon>
        <taxon>Glomeromycotina</taxon>
        <taxon>Glomeromycetes</taxon>
        <taxon>Glomerales</taxon>
        <taxon>Glomeraceae</taxon>
        <taxon>Rhizophagus</taxon>
    </lineage>
</organism>
<gene>
    <name evidence="1" type="ORF">GLOINDRAFT_339899</name>
</gene>
<evidence type="ECO:0000313" key="1">
    <source>
        <dbReference type="EMBL" id="ERZ97935.1"/>
    </source>
</evidence>
<sequence>MLDEALKREKQYCANICSPKTDDEKDYFINDKKTIIMHNMQIKHIMHEFITITKYI</sequence>
<dbReference type="EMBL" id="KI299173">
    <property type="protein sequence ID" value="ERZ97935.1"/>
    <property type="molecule type" value="Genomic_DNA"/>
</dbReference>
<name>U9T3K3_RHIID</name>
<dbReference type="HOGENOM" id="CLU_3015394_0_0_1"/>
<proteinExistence type="predicted"/>
<protein>
    <submittedName>
        <fullName evidence="1">Uncharacterized protein</fullName>
    </submittedName>
</protein>
<accession>U9T3K3</accession>
<reference evidence="1" key="1">
    <citation type="submission" date="2013-07" db="EMBL/GenBank/DDBJ databases">
        <title>The genome of an arbuscular mycorrhizal fungus provides insights into the evolution of the oldest plant symbiosis.</title>
        <authorList>
            <consortium name="DOE Joint Genome Institute"/>
            <person name="Tisserant E."/>
            <person name="Malbreil M."/>
            <person name="Kuo A."/>
            <person name="Kohler A."/>
            <person name="Symeonidi A."/>
            <person name="Balestrini R."/>
            <person name="Charron P."/>
            <person name="Duensing N."/>
            <person name="Frei-dit-Frey N."/>
            <person name="Gianinazzi-Pearson V."/>
            <person name="Gilbert B."/>
            <person name="Handa Y."/>
            <person name="Hijri M."/>
            <person name="Kaul R."/>
            <person name="Kawaguchi M."/>
            <person name="Krajinski F."/>
            <person name="Lammers P."/>
            <person name="Lapierre D."/>
            <person name="Masclaux F.G."/>
            <person name="Murat C."/>
            <person name="Morin E."/>
            <person name="Ndikumana S."/>
            <person name="Pagni M."/>
            <person name="Petitpierre D."/>
            <person name="Requena N."/>
            <person name="Rosikiewicz P."/>
            <person name="Riley R."/>
            <person name="Saito K."/>
            <person name="San Clemente H."/>
            <person name="Shapiro H."/>
            <person name="van Tuinen D."/>
            <person name="Becard G."/>
            <person name="Bonfante P."/>
            <person name="Paszkowski U."/>
            <person name="Shachar-Hill Y."/>
            <person name="Young J.P."/>
            <person name="Sanders I.R."/>
            <person name="Henrissat B."/>
            <person name="Rensing S.A."/>
            <person name="Grigoriev I.V."/>
            <person name="Corradi N."/>
            <person name="Roux C."/>
            <person name="Martin F."/>
        </authorList>
    </citation>
    <scope>NUCLEOTIDE SEQUENCE</scope>
    <source>
        <strain evidence="1">DAOM 197198</strain>
    </source>
</reference>
<dbReference type="AlphaFoldDB" id="U9T3K3"/>